<gene>
    <name evidence="1" type="ORF">CNEO_41163</name>
</gene>
<organism evidence="1 2">
    <name type="scientific">Clostridium neonatale</name>
    <dbReference type="NCBI Taxonomy" id="137838"/>
    <lineage>
        <taxon>Bacteria</taxon>
        <taxon>Bacillati</taxon>
        <taxon>Bacillota</taxon>
        <taxon>Clostridia</taxon>
        <taxon>Eubacteriales</taxon>
        <taxon>Clostridiaceae</taxon>
        <taxon>Clostridium</taxon>
    </lineage>
</organism>
<name>A0AA86JFG3_9CLOT</name>
<reference evidence="1" key="1">
    <citation type="submission" date="2021-10" db="EMBL/GenBank/DDBJ databases">
        <authorList>
            <person name="Mesa V."/>
        </authorList>
    </citation>
    <scope>NUCLEOTIDE SEQUENCE</scope>
    <source>
        <strain evidence="1">CC3_PB</strain>
    </source>
</reference>
<dbReference type="Proteomes" id="UP000789738">
    <property type="component" value="Unassembled WGS sequence"/>
</dbReference>
<proteinExistence type="predicted"/>
<dbReference type="AlphaFoldDB" id="A0AA86JFG3"/>
<dbReference type="EMBL" id="CAKJVE010000004">
    <property type="protein sequence ID" value="CAG9704308.1"/>
    <property type="molecule type" value="Genomic_DNA"/>
</dbReference>
<evidence type="ECO:0000313" key="2">
    <source>
        <dbReference type="Proteomes" id="UP000789738"/>
    </source>
</evidence>
<evidence type="ECO:0000313" key="1">
    <source>
        <dbReference type="EMBL" id="CAG9704308.1"/>
    </source>
</evidence>
<comment type="caution">
    <text evidence="1">The sequence shown here is derived from an EMBL/GenBank/DDBJ whole genome shotgun (WGS) entry which is preliminary data.</text>
</comment>
<protein>
    <submittedName>
        <fullName evidence="1">Uncharacterized protein</fullName>
    </submittedName>
</protein>
<sequence>MKYKKEVNVPIDNFFEKIIEVQKKYFSNIDSSIKKLKWGRVQILT</sequence>
<accession>A0AA86JFG3</accession>